<feature type="non-terminal residue" evidence="1">
    <location>
        <position position="1"/>
    </location>
</feature>
<gene>
    <name evidence="1" type="ORF">S12H4_11660</name>
</gene>
<dbReference type="Gene3D" id="2.60.40.680">
    <property type="match status" value="2"/>
</dbReference>
<dbReference type="InterPro" id="IPR008965">
    <property type="entry name" value="CBM2/CBM3_carb-bd_dom_sf"/>
</dbReference>
<proteinExistence type="predicted"/>
<dbReference type="SUPFAM" id="SSF49384">
    <property type="entry name" value="Carbohydrate-binding domain"/>
    <property type="match status" value="2"/>
</dbReference>
<protein>
    <recommendedName>
        <fullName evidence="2">Cohesin domain-containing protein</fullName>
    </recommendedName>
</protein>
<dbReference type="AlphaFoldDB" id="X1SEZ1"/>
<organism evidence="1">
    <name type="scientific">marine sediment metagenome</name>
    <dbReference type="NCBI Taxonomy" id="412755"/>
    <lineage>
        <taxon>unclassified sequences</taxon>
        <taxon>metagenomes</taxon>
        <taxon>ecological metagenomes</taxon>
    </lineage>
</organism>
<evidence type="ECO:0008006" key="2">
    <source>
        <dbReference type="Google" id="ProtNLM"/>
    </source>
</evidence>
<name>X1SEZ1_9ZZZZ</name>
<evidence type="ECO:0000313" key="1">
    <source>
        <dbReference type="EMBL" id="GAI77726.1"/>
    </source>
</evidence>
<sequence>GATVSITDAILPTGASGSVALTISGAAEPVSCVDVDVSYDPAVVEVTAASGSDFDSLVSNIENGHTHLVAFVTSQTGLTGTIKVADITLTSLGGESALTLDVITLKDDDGNSIPFTAVSGMVARAPTGTIVSITNATLPTGSTGSVVLSISGATEPVSCTTIDVSYDPAVVEVTDASGSDFNSLVSNIENDHTRLVAFVTSETGLTGTIKVADITLRRLGGESSLTLDVITLKGDDGNSIPFT</sequence>
<dbReference type="EMBL" id="BARW01005302">
    <property type="protein sequence ID" value="GAI77726.1"/>
    <property type="molecule type" value="Genomic_DNA"/>
</dbReference>
<reference evidence="1" key="1">
    <citation type="journal article" date="2014" name="Front. Microbiol.">
        <title>High frequency of phylogenetically diverse reductive dehalogenase-homologous genes in deep subseafloor sedimentary metagenomes.</title>
        <authorList>
            <person name="Kawai M."/>
            <person name="Futagami T."/>
            <person name="Toyoda A."/>
            <person name="Takaki Y."/>
            <person name="Nishi S."/>
            <person name="Hori S."/>
            <person name="Arai W."/>
            <person name="Tsubouchi T."/>
            <person name="Morono Y."/>
            <person name="Uchiyama I."/>
            <person name="Ito T."/>
            <person name="Fujiyama A."/>
            <person name="Inagaki F."/>
            <person name="Takami H."/>
        </authorList>
    </citation>
    <scope>NUCLEOTIDE SEQUENCE</scope>
    <source>
        <strain evidence="1">Expedition CK06-06</strain>
    </source>
</reference>
<dbReference type="GO" id="GO:0030246">
    <property type="term" value="F:carbohydrate binding"/>
    <property type="evidence" value="ECO:0007669"/>
    <property type="project" value="InterPro"/>
</dbReference>
<accession>X1SEZ1</accession>
<comment type="caution">
    <text evidence="1">The sequence shown here is derived from an EMBL/GenBank/DDBJ whole genome shotgun (WGS) entry which is preliminary data.</text>
</comment>
<feature type="non-terminal residue" evidence="1">
    <location>
        <position position="243"/>
    </location>
</feature>